<dbReference type="Proteomes" id="UP000004994">
    <property type="component" value="Chromosome 2"/>
</dbReference>
<organism evidence="3">
    <name type="scientific">Solanum lycopersicum</name>
    <name type="common">Tomato</name>
    <name type="synonym">Lycopersicon esculentum</name>
    <dbReference type="NCBI Taxonomy" id="4081"/>
    <lineage>
        <taxon>Eukaryota</taxon>
        <taxon>Viridiplantae</taxon>
        <taxon>Streptophyta</taxon>
        <taxon>Embryophyta</taxon>
        <taxon>Tracheophyta</taxon>
        <taxon>Spermatophyta</taxon>
        <taxon>Magnoliopsida</taxon>
        <taxon>eudicotyledons</taxon>
        <taxon>Gunneridae</taxon>
        <taxon>Pentapetalae</taxon>
        <taxon>asterids</taxon>
        <taxon>lamiids</taxon>
        <taxon>Solanales</taxon>
        <taxon>Solanaceae</taxon>
        <taxon>Solanoideae</taxon>
        <taxon>Solaneae</taxon>
        <taxon>Solanum</taxon>
        <taxon>Solanum subgen. Lycopersicon</taxon>
    </lineage>
</organism>
<dbReference type="Gramene" id="Solyc02g078240.3.1">
    <property type="protein sequence ID" value="Solyc02g078240.3.1"/>
    <property type="gene ID" value="Solyc02g078240.3"/>
</dbReference>
<dbReference type="PANTHER" id="PTHR48100:SF27">
    <property type="entry name" value="OS01G0237100 PROTEIN"/>
    <property type="match status" value="1"/>
</dbReference>
<proteinExistence type="inferred from homology"/>
<evidence type="ECO:0000256" key="2">
    <source>
        <dbReference type="PIRSR" id="PIRSR613078-2"/>
    </source>
</evidence>
<comment type="similarity">
    <text evidence="1">Belongs to the phosphoglycerate mutase family.</text>
</comment>
<sequence>MMTSRVIFTIPYFSFPSISNKSPYPKLIPDTSAPICYAICCSTSTPGLPVTTEILRNDTPLTGGAFDFENATTSLTKRVLASPKKVTIVRHGLSSWNEESRVQGSSNLSILSEKGTMQAERCKMALSDIHFDQCFSSPISRAKVGI</sequence>
<name>A0A3Q7F401_SOLLC</name>
<dbReference type="Pfam" id="PF00300">
    <property type="entry name" value="His_Phos_1"/>
    <property type="match status" value="1"/>
</dbReference>
<dbReference type="AlphaFoldDB" id="A0A3Q7F401"/>
<keyword evidence="4" id="KW-1185">Reference proteome</keyword>
<accession>A0A3Q7F401</accession>
<feature type="binding site" evidence="2">
    <location>
        <position position="141"/>
    </location>
    <ligand>
        <name>substrate</name>
    </ligand>
</feature>
<dbReference type="PANTHER" id="PTHR48100">
    <property type="entry name" value="BROAD-SPECIFICITY PHOSPHATASE YOR283W-RELATED"/>
    <property type="match status" value="1"/>
</dbReference>
<dbReference type="InterPro" id="IPR013078">
    <property type="entry name" value="His_Pase_superF_clade-1"/>
</dbReference>
<dbReference type="PaxDb" id="4081-Solyc02g078240.2.1"/>
<evidence type="ECO:0000313" key="4">
    <source>
        <dbReference type="Proteomes" id="UP000004994"/>
    </source>
</evidence>
<dbReference type="STRING" id="4081.A0A3Q7F401"/>
<dbReference type="Gene3D" id="3.40.50.1240">
    <property type="entry name" value="Phosphoglycerate mutase-like"/>
    <property type="match status" value="1"/>
</dbReference>
<reference evidence="3" key="2">
    <citation type="submission" date="2019-01" db="UniProtKB">
        <authorList>
            <consortium name="EnsemblPlants"/>
        </authorList>
    </citation>
    <scope>IDENTIFICATION</scope>
    <source>
        <strain evidence="3">cv. Heinz 1706</strain>
    </source>
</reference>
<dbReference type="InterPro" id="IPR050275">
    <property type="entry name" value="PGM_Phosphatase"/>
</dbReference>
<dbReference type="InterPro" id="IPR029033">
    <property type="entry name" value="His_PPase_superfam"/>
</dbReference>
<evidence type="ECO:0000256" key="1">
    <source>
        <dbReference type="ARBA" id="ARBA00038362"/>
    </source>
</evidence>
<evidence type="ECO:0000313" key="3">
    <source>
        <dbReference type="EnsemblPlants" id="Solyc02g078240.3.1"/>
    </source>
</evidence>
<dbReference type="InParanoid" id="A0A3Q7F401"/>
<dbReference type="SUPFAM" id="SSF53254">
    <property type="entry name" value="Phosphoglycerate mutase-like"/>
    <property type="match status" value="1"/>
</dbReference>
<feature type="binding site" evidence="2">
    <location>
        <begin position="90"/>
        <end position="97"/>
    </location>
    <ligand>
        <name>substrate</name>
    </ligand>
</feature>
<dbReference type="EnsemblPlants" id="Solyc02g078240.3.1">
    <property type="protein sequence ID" value="Solyc02g078240.3.1"/>
    <property type="gene ID" value="Solyc02g078240.3"/>
</dbReference>
<dbReference type="CDD" id="cd07067">
    <property type="entry name" value="HP_PGM_like"/>
    <property type="match status" value="1"/>
</dbReference>
<reference evidence="3" key="1">
    <citation type="journal article" date="2012" name="Nature">
        <title>The tomato genome sequence provides insights into fleshy fruit evolution.</title>
        <authorList>
            <consortium name="Tomato Genome Consortium"/>
        </authorList>
    </citation>
    <scope>NUCLEOTIDE SEQUENCE [LARGE SCALE GENOMIC DNA]</scope>
    <source>
        <strain evidence="3">cv. Heinz 1706</strain>
    </source>
</reference>
<protein>
    <submittedName>
        <fullName evidence="3">Uncharacterized protein</fullName>
    </submittedName>
</protein>